<keyword evidence="2" id="KW-1185">Reference proteome</keyword>
<name>A0ABZ2YMM8_9BACT</name>
<evidence type="ECO:0008006" key="3">
    <source>
        <dbReference type="Google" id="ProtNLM"/>
    </source>
</evidence>
<evidence type="ECO:0000313" key="2">
    <source>
        <dbReference type="Proteomes" id="UP001485459"/>
    </source>
</evidence>
<accession>A0ABZ2YMM8</accession>
<gene>
    <name evidence="1" type="ORF">WJU16_20825</name>
</gene>
<organism evidence="1 2">
    <name type="scientific">Chitinophaga pollutisoli</name>
    <dbReference type="NCBI Taxonomy" id="3133966"/>
    <lineage>
        <taxon>Bacteria</taxon>
        <taxon>Pseudomonadati</taxon>
        <taxon>Bacteroidota</taxon>
        <taxon>Chitinophagia</taxon>
        <taxon>Chitinophagales</taxon>
        <taxon>Chitinophagaceae</taxon>
        <taxon>Chitinophaga</taxon>
    </lineage>
</organism>
<dbReference type="Proteomes" id="UP001485459">
    <property type="component" value="Chromosome"/>
</dbReference>
<dbReference type="EMBL" id="CP149822">
    <property type="protein sequence ID" value="WZN40415.1"/>
    <property type="molecule type" value="Genomic_DNA"/>
</dbReference>
<evidence type="ECO:0000313" key="1">
    <source>
        <dbReference type="EMBL" id="WZN40415.1"/>
    </source>
</evidence>
<protein>
    <recommendedName>
        <fullName evidence="3">Dioxygenase</fullName>
    </recommendedName>
</protein>
<sequence>MGVILTPLEMTGKIGEFTAYKRKGSDKIIFRRRTGPSKKDILQAPRFEGTRMHLSDFGACNKLTAGIRRALARIKHLGDPNFTGALNKAAKNIQEMNTEDCRGQRRILLSRHRHMLSGFQLNSNYPFDGLLRHPLSVHTDRTQASATVVIPHIQPGIALALPWQAPFYRMIITLGIVGDIQYHQNGFHPSVTTYPHSIATEWRFQAAESEKTELFLQLQEPLPDDASLVLGIGIEMGKPDRHGVIGTARYTGSAKILEVF</sequence>
<proteinExistence type="predicted"/>
<reference evidence="2" key="1">
    <citation type="submission" date="2024-03" db="EMBL/GenBank/DDBJ databases">
        <title>Chitinophaga horti sp. nov., isolated from garden soil.</title>
        <authorList>
            <person name="Lee D.S."/>
            <person name="Han D.M."/>
            <person name="Baek J.H."/>
            <person name="Choi D.G."/>
            <person name="Jeon J.H."/>
            <person name="Jeon C.O."/>
        </authorList>
    </citation>
    <scope>NUCLEOTIDE SEQUENCE [LARGE SCALE GENOMIC DNA]</scope>
    <source>
        <strain evidence="2">GPA1</strain>
    </source>
</reference>
<dbReference type="RefSeq" id="WP_341835338.1">
    <property type="nucleotide sequence ID" value="NZ_CP149822.1"/>
</dbReference>